<proteinExistence type="predicted"/>
<dbReference type="GO" id="GO:0003700">
    <property type="term" value="F:DNA-binding transcription factor activity"/>
    <property type="evidence" value="ECO:0007669"/>
    <property type="project" value="InterPro"/>
</dbReference>
<dbReference type="InterPro" id="IPR011991">
    <property type="entry name" value="ArsR-like_HTH"/>
</dbReference>
<accession>M0HIX2</accession>
<organism evidence="2 3">
    <name type="scientific">Haloferax elongans ATCC BAA-1513</name>
    <dbReference type="NCBI Taxonomy" id="1230453"/>
    <lineage>
        <taxon>Archaea</taxon>
        <taxon>Methanobacteriati</taxon>
        <taxon>Methanobacteriota</taxon>
        <taxon>Stenosarchaea group</taxon>
        <taxon>Halobacteria</taxon>
        <taxon>Halobacteriales</taxon>
        <taxon>Haloferacaceae</taxon>
        <taxon>Haloferax</taxon>
    </lineage>
</organism>
<evidence type="ECO:0000313" key="2">
    <source>
        <dbReference type="EMBL" id="ELZ84441.1"/>
    </source>
</evidence>
<dbReference type="OrthoDB" id="293528at2157"/>
<keyword evidence="3" id="KW-1185">Reference proteome</keyword>
<sequence>MPSITQQERIERIEEDDGDPNDIVYLSSYYNQQAAYHEDRDCSWFNVDDDNVKEKTRAWAQNRLRYPCGFCVLDRYQEGASNVHRDVDAVGVPDAIESSEPVTKLVWLALLINGPMSTVELTEVTSMSRSAVKRGIDTLADEELVESRIDPRDARRKRHTPLPIP</sequence>
<dbReference type="Proteomes" id="UP000011612">
    <property type="component" value="Unassembled WGS sequence"/>
</dbReference>
<dbReference type="PATRIC" id="fig|1230453.4.peg.2547"/>
<dbReference type="CDD" id="cd00090">
    <property type="entry name" value="HTH_ARSR"/>
    <property type="match status" value="1"/>
</dbReference>
<dbReference type="EMBL" id="AOLK01000020">
    <property type="protein sequence ID" value="ELZ84441.1"/>
    <property type="molecule type" value="Genomic_DNA"/>
</dbReference>
<dbReference type="RefSeq" id="WP_008325001.1">
    <property type="nucleotide sequence ID" value="NZ_AOLK01000020.1"/>
</dbReference>
<evidence type="ECO:0000259" key="1">
    <source>
        <dbReference type="Pfam" id="PF12802"/>
    </source>
</evidence>
<dbReference type="InterPro" id="IPR036388">
    <property type="entry name" value="WH-like_DNA-bd_sf"/>
</dbReference>
<dbReference type="AlphaFoldDB" id="M0HIX2"/>
<feature type="domain" description="HTH marR-type" evidence="1">
    <location>
        <begin position="109"/>
        <end position="156"/>
    </location>
</feature>
<dbReference type="InterPro" id="IPR036390">
    <property type="entry name" value="WH_DNA-bd_sf"/>
</dbReference>
<dbReference type="SUPFAM" id="SSF46785">
    <property type="entry name" value="Winged helix' DNA-binding domain"/>
    <property type="match status" value="1"/>
</dbReference>
<dbReference type="Gene3D" id="1.10.10.10">
    <property type="entry name" value="Winged helix-like DNA-binding domain superfamily/Winged helix DNA-binding domain"/>
    <property type="match status" value="1"/>
</dbReference>
<dbReference type="Pfam" id="PF12802">
    <property type="entry name" value="MarR_2"/>
    <property type="match status" value="1"/>
</dbReference>
<dbReference type="STRING" id="1230453.C453_12881"/>
<gene>
    <name evidence="2" type="ORF">C453_12881</name>
</gene>
<name>M0HIX2_HALEO</name>
<protein>
    <recommendedName>
        <fullName evidence="1">HTH marR-type domain-containing protein</fullName>
    </recommendedName>
</protein>
<reference evidence="2 3" key="1">
    <citation type="journal article" date="2014" name="PLoS Genet.">
        <title>Phylogenetically driven sequencing of extremely halophilic archaea reveals strategies for static and dynamic osmo-response.</title>
        <authorList>
            <person name="Becker E.A."/>
            <person name="Seitzer P.M."/>
            <person name="Tritt A."/>
            <person name="Larsen D."/>
            <person name="Krusor M."/>
            <person name="Yao A.I."/>
            <person name="Wu D."/>
            <person name="Madern D."/>
            <person name="Eisen J.A."/>
            <person name="Darling A.E."/>
            <person name="Facciotti M.T."/>
        </authorList>
    </citation>
    <scope>NUCLEOTIDE SEQUENCE [LARGE SCALE GENOMIC DNA]</scope>
    <source>
        <strain evidence="2 3">ATCC BAA-1513</strain>
    </source>
</reference>
<evidence type="ECO:0000313" key="3">
    <source>
        <dbReference type="Proteomes" id="UP000011612"/>
    </source>
</evidence>
<comment type="caution">
    <text evidence="2">The sequence shown here is derived from an EMBL/GenBank/DDBJ whole genome shotgun (WGS) entry which is preliminary data.</text>
</comment>
<dbReference type="InterPro" id="IPR000835">
    <property type="entry name" value="HTH_MarR-typ"/>
</dbReference>